<comment type="caution">
    <text evidence="3">The sequence shown here is derived from an EMBL/GenBank/DDBJ whole genome shotgun (WGS) entry which is preliminary data.</text>
</comment>
<sequence>MKHLRNQVFSMTKHLVRLILPLVMIILASSLVVTPAFAIGVYDMPNLTPGSTWVVDKGEVISLFNEGKISSALEDLAKQTGNEVRIVTVRRLDYGETPESFTKSLFEKWFPTKEAQANQSILMIDTVTNGTAIISGDKVKSLMPEAIANSIATETLAEPLRKGNKYNQAFIDALVRFVAVLSGQPDPGPPQIAETVKVEGTFKKAEETETIKGNATAWVVGLLIAATVIPMATYYIYLAIQPSSDGQ</sequence>
<accession>A0ABT3AYE2</accession>
<evidence type="ECO:0000313" key="4">
    <source>
        <dbReference type="Proteomes" id="UP001526143"/>
    </source>
</evidence>
<dbReference type="PANTHER" id="PTHR30373">
    <property type="entry name" value="UPF0603 PROTEIN YGCG"/>
    <property type="match status" value="1"/>
</dbReference>
<keyword evidence="1" id="KW-0812">Transmembrane</keyword>
<dbReference type="EMBL" id="JAOWRF010000172">
    <property type="protein sequence ID" value="MCV3214116.1"/>
    <property type="molecule type" value="Genomic_DNA"/>
</dbReference>
<dbReference type="Pfam" id="PF04536">
    <property type="entry name" value="TPM_phosphatase"/>
    <property type="match status" value="1"/>
</dbReference>
<keyword evidence="1" id="KW-1133">Transmembrane helix</keyword>
<protein>
    <submittedName>
        <fullName evidence="3">TPM domain-containing protein</fullName>
    </submittedName>
</protein>
<proteinExistence type="predicted"/>
<dbReference type="PANTHER" id="PTHR30373:SF2">
    <property type="entry name" value="UPF0603 PROTEIN YGCG"/>
    <property type="match status" value="1"/>
</dbReference>
<dbReference type="Proteomes" id="UP001526143">
    <property type="component" value="Unassembled WGS sequence"/>
</dbReference>
<dbReference type="InterPro" id="IPR007621">
    <property type="entry name" value="TPM_dom"/>
</dbReference>
<name>A0ABT3AYE2_9CYAN</name>
<dbReference type="RefSeq" id="WP_263745665.1">
    <property type="nucleotide sequence ID" value="NZ_JAOWRF010000172.1"/>
</dbReference>
<reference evidence="3 4" key="1">
    <citation type="submission" date="2022-10" db="EMBL/GenBank/DDBJ databases">
        <title>Identification of biosynthetic pathway for the production of the potent trypsin inhibitor radiosumin.</title>
        <authorList>
            <person name="Fewer D.P."/>
            <person name="Delbaje E."/>
            <person name="Ouyang X."/>
            <person name="Agostino P.D."/>
            <person name="Wahlsten M."/>
            <person name="Jokela J."/>
            <person name="Permi P."/>
            <person name="Haapaniemi E."/>
            <person name="Koistinen H."/>
        </authorList>
    </citation>
    <scope>NUCLEOTIDE SEQUENCE [LARGE SCALE GENOMIC DNA]</scope>
    <source>
        <strain evidence="3 4">NIES-515</strain>
    </source>
</reference>
<feature type="domain" description="TPM" evidence="2">
    <location>
        <begin position="54"/>
        <end position="178"/>
    </location>
</feature>
<keyword evidence="4" id="KW-1185">Reference proteome</keyword>
<dbReference type="NCBIfam" id="NF047379">
    <property type="entry name" value="photo_II_Psb32"/>
    <property type="match status" value="1"/>
</dbReference>
<organism evidence="3 4">
    <name type="scientific">Plectonema radiosum NIES-515</name>
    <dbReference type="NCBI Taxonomy" id="2986073"/>
    <lineage>
        <taxon>Bacteria</taxon>
        <taxon>Bacillati</taxon>
        <taxon>Cyanobacteriota</taxon>
        <taxon>Cyanophyceae</taxon>
        <taxon>Oscillatoriophycideae</taxon>
        <taxon>Oscillatoriales</taxon>
        <taxon>Microcoleaceae</taxon>
        <taxon>Plectonema</taxon>
    </lineage>
</organism>
<evidence type="ECO:0000259" key="2">
    <source>
        <dbReference type="Pfam" id="PF04536"/>
    </source>
</evidence>
<dbReference type="Gene3D" id="3.10.310.50">
    <property type="match status" value="1"/>
</dbReference>
<keyword evidence="1" id="KW-0472">Membrane</keyword>
<feature type="transmembrane region" description="Helical" evidence="1">
    <location>
        <begin position="217"/>
        <end position="240"/>
    </location>
</feature>
<gene>
    <name evidence="3" type="ORF">OGM63_11440</name>
</gene>
<evidence type="ECO:0000313" key="3">
    <source>
        <dbReference type="EMBL" id="MCV3214116.1"/>
    </source>
</evidence>
<evidence type="ECO:0000256" key="1">
    <source>
        <dbReference type="SAM" id="Phobius"/>
    </source>
</evidence>